<dbReference type="RefSeq" id="WP_181656974.1">
    <property type="nucleotide sequence ID" value="NZ_JACEHE010000004.1"/>
</dbReference>
<feature type="signal peptide" evidence="2">
    <location>
        <begin position="1"/>
        <end position="30"/>
    </location>
</feature>
<sequence>MLQGTALRALFSVLAGVLFALHPLTLSASAATGHKAHVASTEAEVASSANCGDAHPVETDARPAYARDRQRAEEFSTQSPPHGAESRDPAASAVSASRVPAGPSHRLPRPATDRSPAVLQVFRC</sequence>
<evidence type="ECO:0008006" key="5">
    <source>
        <dbReference type="Google" id="ProtNLM"/>
    </source>
</evidence>
<dbReference type="EMBL" id="JACEHE010000004">
    <property type="protein sequence ID" value="MBA2946043.1"/>
    <property type="molecule type" value="Genomic_DNA"/>
</dbReference>
<proteinExistence type="predicted"/>
<dbReference type="Proteomes" id="UP000545761">
    <property type="component" value="Unassembled WGS sequence"/>
</dbReference>
<feature type="region of interest" description="Disordered" evidence="1">
    <location>
        <begin position="46"/>
        <end position="118"/>
    </location>
</feature>
<keyword evidence="2" id="KW-0732">Signal</keyword>
<feature type="compositionally biased region" description="Basic and acidic residues" evidence="1">
    <location>
        <begin position="55"/>
        <end position="74"/>
    </location>
</feature>
<protein>
    <recommendedName>
        <fullName evidence="5">Secreted protein</fullName>
    </recommendedName>
</protein>
<gene>
    <name evidence="3" type="ORF">H1D24_09515</name>
</gene>
<evidence type="ECO:0000256" key="1">
    <source>
        <dbReference type="SAM" id="MobiDB-lite"/>
    </source>
</evidence>
<evidence type="ECO:0000313" key="4">
    <source>
        <dbReference type="Proteomes" id="UP000545761"/>
    </source>
</evidence>
<evidence type="ECO:0000256" key="2">
    <source>
        <dbReference type="SAM" id="SignalP"/>
    </source>
</evidence>
<evidence type="ECO:0000313" key="3">
    <source>
        <dbReference type="EMBL" id="MBA2946043.1"/>
    </source>
</evidence>
<organism evidence="3 4">
    <name type="scientific">Streptomyces himalayensis subsp. himalayensis</name>
    <dbReference type="NCBI Taxonomy" id="2756131"/>
    <lineage>
        <taxon>Bacteria</taxon>
        <taxon>Bacillati</taxon>
        <taxon>Actinomycetota</taxon>
        <taxon>Actinomycetes</taxon>
        <taxon>Kitasatosporales</taxon>
        <taxon>Streptomycetaceae</taxon>
        <taxon>Streptomyces</taxon>
        <taxon>Streptomyces himalayensis</taxon>
    </lineage>
</organism>
<accession>A0A7W0DJ60</accession>
<name>A0A7W0DJ60_9ACTN</name>
<dbReference type="AlphaFoldDB" id="A0A7W0DJ60"/>
<feature type="compositionally biased region" description="Low complexity" evidence="1">
    <location>
        <begin position="89"/>
        <end position="104"/>
    </location>
</feature>
<reference evidence="3 4" key="1">
    <citation type="submission" date="2020-07" db="EMBL/GenBank/DDBJ databases">
        <title>Streptomyces isolated from Indian soil.</title>
        <authorList>
            <person name="Mandal S."/>
            <person name="Maiti P.K."/>
        </authorList>
    </citation>
    <scope>NUCLEOTIDE SEQUENCE [LARGE SCALE GENOMIC DNA]</scope>
    <source>
        <strain evidence="3 4">PSKA28</strain>
    </source>
</reference>
<feature type="chain" id="PRO_5030814671" description="Secreted protein" evidence="2">
    <location>
        <begin position="31"/>
        <end position="124"/>
    </location>
</feature>
<comment type="caution">
    <text evidence="3">The sequence shown here is derived from an EMBL/GenBank/DDBJ whole genome shotgun (WGS) entry which is preliminary data.</text>
</comment>